<keyword evidence="10" id="KW-0449">Lipoprotein</keyword>
<feature type="compositionally biased region" description="Polar residues" evidence="12">
    <location>
        <begin position="56"/>
        <end position="79"/>
    </location>
</feature>
<evidence type="ECO:0000256" key="11">
    <source>
        <dbReference type="ARBA" id="ARBA00032695"/>
    </source>
</evidence>
<protein>
    <recommendedName>
        <fullName evidence="4">Ragulator complex protein LAMTOR1</fullName>
    </recommendedName>
    <alternativeName>
        <fullName evidence="11">Late endosomal/lysosomal adaptor and MAPK and MTOR activator 1</fullName>
    </alternativeName>
</protein>
<evidence type="ECO:0000256" key="4">
    <source>
        <dbReference type="ARBA" id="ARBA00016099"/>
    </source>
</evidence>
<sequence length="195" mass="22111">MLFPSLNMINNNSVDMDYIRSIWECLASICNCWHCTDDLGSQGIEPNERTHLLADSVNQSPALRRSNSADLSNDYSQSLPKKDDQNALSRLVQNTAINMINVGALDSHTLEHQEYTDRIKLYSQRLQQQWNNIQHPGFVQKGLLKDVPNHQSYLSKGIHLDDTAQMRIFIQKSVAGVLGIQVDHREAVVVPFEIP</sequence>
<evidence type="ECO:0000256" key="3">
    <source>
        <dbReference type="ARBA" id="ARBA00010861"/>
    </source>
</evidence>
<dbReference type="RefSeq" id="XP_017861444.1">
    <property type="nucleotide sequence ID" value="XM_018005955.1"/>
</dbReference>
<keyword evidence="5" id="KW-0519">Myristate</keyword>
<keyword evidence="6" id="KW-0967">Endosome</keyword>
<dbReference type="InterPro" id="IPR028209">
    <property type="entry name" value="LAMTOR1/MEH1"/>
</dbReference>
<evidence type="ECO:0000256" key="2">
    <source>
        <dbReference type="ARBA" id="ARBA00004577"/>
    </source>
</evidence>
<keyword evidence="9" id="KW-0458">Lysosome</keyword>
<dbReference type="GeneID" id="108612896"/>
<keyword evidence="7" id="KW-0472">Membrane</keyword>
<evidence type="ECO:0000256" key="10">
    <source>
        <dbReference type="ARBA" id="ARBA00023288"/>
    </source>
</evidence>
<feature type="region of interest" description="Disordered" evidence="12">
    <location>
        <begin position="55"/>
        <end position="84"/>
    </location>
</feature>
<accession>A0ABM1P2K8</accession>
<dbReference type="Proteomes" id="UP000694904">
    <property type="component" value="Chromosome 4"/>
</dbReference>
<evidence type="ECO:0000256" key="7">
    <source>
        <dbReference type="ARBA" id="ARBA00023136"/>
    </source>
</evidence>
<comment type="subcellular location">
    <subcellularLocation>
        <location evidence="2">Late endosome membrane</location>
        <topology evidence="2">Lipid-anchor</topology>
        <orientation evidence="2">Cytoplasmic side</orientation>
    </subcellularLocation>
    <subcellularLocation>
        <location evidence="1">Lysosome membrane</location>
        <topology evidence="1">Lipid-anchor</topology>
        <orientation evidence="1">Cytoplasmic side</orientation>
    </subcellularLocation>
</comment>
<comment type="similarity">
    <text evidence="3">Belongs to the LAMTOR1 family.</text>
</comment>
<evidence type="ECO:0000256" key="1">
    <source>
        <dbReference type="ARBA" id="ARBA00004122"/>
    </source>
</evidence>
<dbReference type="Pfam" id="PF15454">
    <property type="entry name" value="LAMTOR"/>
    <property type="match status" value="1"/>
</dbReference>
<reference evidence="14" key="3">
    <citation type="submission" date="2025-08" db="UniProtKB">
        <authorList>
            <consortium name="RefSeq"/>
        </authorList>
    </citation>
    <scope>IDENTIFICATION</scope>
    <source>
        <tissue evidence="14">Whole organism</tissue>
    </source>
</reference>
<evidence type="ECO:0000313" key="14">
    <source>
        <dbReference type="RefSeq" id="XP_017861444.1"/>
    </source>
</evidence>
<name>A0ABM1P2K8_DROAR</name>
<keyword evidence="8" id="KW-0564">Palmitate</keyword>
<evidence type="ECO:0000256" key="5">
    <source>
        <dbReference type="ARBA" id="ARBA00022707"/>
    </source>
</evidence>
<organism evidence="13 14">
    <name type="scientific">Drosophila arizonae</name>
    <name type="common">Fruit fly</name>
    <dbReference type="NCBI Taxonomy" id="7263"/>
    <lineage>
        <taxon>Eukaryota</taxon>
        <taxon>Metazoa</taxon>
        <taxon>Ecdysozoa</taxon>
        <taxon>Arthropoda</taxon>
        <taxon>Hexapoda</taxon>
        <taxon>Insecta</taxon>
        <taxon>Pterygota</taxon>
        <taxon>Neoptera</taxon>
        <taxon>Endopterygota</taxon>
        <taxon>Diptera</taxon>
        <taxon>Brachycera</taxon>
        <taxon>Muscomorpha</taxon>
        <taxon>Ephydroidea</taxon>
        <taxon>Drosophilidae</taxon>
        <taxon>Drosophila</taxon>
    </lineage>
</organism>
<reference evidence="13" key="1">
    <citation type="journal article" date="1997" name="Nucleic Acids Res.">
        <title>tRNAscan-SE: a program for improved detection of transfer RNA genes in genomic sequence.</title>
        <authorList>
            <person name="Lowe T.M."/>
            <person name="Eddy S.R."/>
        </authorList>
    </citation>
    <scope>NUCLEOTIDE SEQUENCE [LARGE SCALE GENOMIC DNA]</scope>
</reference>
<evidence type="ECO:0000256" key="6">
    <source>
        <dbReference type="ARBA" id="ARBA00022753"/>
    </source>
</evidence>
<proteinExistence type="inferred from homology"/>
<evidence type="ECO:0000256" key="12">
    <source>
        <dbReference type="SAM" id="MobiDB-lite"/>
    </source>
</evidence>
<dbReference type="PANTHER" id="PTHR13401">
    <property type="entry name" value="RAGULATOR COMPLEX PROTEIN LAMTOR1"/>
    <property type="match status" value="1"/>
</dbReference>
<gene>
    <name evidence="14" type="primary">LOC108612896</name>
</gene>
<evidence type="ECO:0000313" key="13">
    <source>
        <dbReference type="Proteomes" id="UP000694904"/>
    </source>
</evidence>
<dbReference type="SMART" id="SM01262">
    <property type="entry name" value="LAMTOR"/>
    <property type="match status" value="1"/>
</dbReference>
<keyword evidence="13" id="KW-1185">Reference proteome</keyword>
<reference evidence="13" key="2">
    <citation type="journal article" date="2016" name="G3 (Bethesda)">
        <title>Genome Evolution in Three Species of Cactophilic Drosophila.</title>
        <authorList>
            <person name="Sanchez-Flores A."/>
            <person name="Penazola F."/>
            <person name="Carpinteyro-Ponce J."/>
            <person name="Nazario-Yepiz N."/>
            <person name="Abreu-Goodger C."/>
            <person name="Machado C.A."/>
            <person name="Markow T.A."/>
        </authorList>
    </citation>
    <scope>NUCLEOTIDE SEQUENCE [LARGE SCALE GENOMIC DNA]</scope>
</reference>
<evidence type="ECO:0000256" key="8">
    <source>
        <dbReference type="ARBA" id="ARBA00023139"/>
    </source>
</evidence>
<dbReference type="PANTHER" id="PTHR13401:SF2">
    <property type="entry name" value="RAGULATOR COMPLEX PROTEIN LAMTOR1"/>
    <property type="match status" value="1"/>
</dbReference>
<evidence type="ECO:0000256" key="9">
    <source>
        <dbReference type="ARBA" id="ARBA00023228"/>
    </source>
</evidence>